<reference evidence="1" key="1">
    <citation type="submission" date="2014-05" db="EMBL/GenBank/DDBJ databases">
        <authorList>
            <person name="Chronopoulou M."/>
        </authorList>
    </citation>
    <scope>NUCLEOTIDE SEQUENCE</scope>
    <source>
        <tissue evidence="1">Whole organism</tissue>
    </source>
</reference>
<organism evidence="1">
    <name type="scientific">Lepeophtheirus salmonis</name>
    <name type="common">Salmon louse</name>
    <name type="synonym">Caligus salmonis</name>
    <dbReference type="NCBI Taxonomy" id="72036"/>
    <lineage>
        <taxon>Eukaryota</taxon>
        <taxon>Metazoa</taxon>
        <taxon>Ecdysozoa</taxon>
        <taxon>Arthropoda</taxon>
        <taxon>Crustacea</taxon>
        <taxon>Multicrustacea</taxon>
        <taxon>Hexanauplia</taxon>
        <taxon>Copepoda</taxon>
        <taxon>Siphonostomatoida</taxon>
        <taxon>Caligidae</taxon>
        <taxon>Lepeophtheirus</taxon>
    </lineage>
</organism>
<feature type="non-terminal residue" evidence="1">
    <location>
        <position position="1"/>
    </location>
</feature>
<proteinExistence type="predicted"/>
<evidence type="ECO:0000313" key="1">
    <source>
        <dbReference type="EMBL" id="CDW27436.1"/>
    </source>
</evidence>
<accession>A0A0K2TPW5</accession>
<name>A0A0K2TPW5_LEPSM</name>
<dbReference type="AlphaFoldDB" id="A0A0K2TPW5"/>
<protein>
    <submittedName>
        <fullName evidence="1">Uncharacterized protein</fullName>
    </submittedName>
</protein>
<dbReference type="EMBL" id="HACA01010075">
    <property type="protein sequence ID" value="CDW27436.1"/>
    <property type="molecule type" value="Transcribed_RNA"/>
</dbReference>
<feature type="non-terminal residue" evidence="1">
    <location>
        <position position="55"/>
    </location>
</feature>
<sequence>NRQNICFINLLHQLHISGFGFGFIKPNRSVCFSKNIVNVSAEFYIRRCQHSKILK</sequence>